<dbReference type="GO" id="GO:0005524">
    <property type="term" value="F:ATP binding"/>
    <property type="evidence" value="ECO:0007669"/>
    <property type="project" value="UniProtKB-UniRule"/>
</dbReference>
<feature type="domain" description="Aspartate/glutamate/uridylate kinase" evidence="10">
    <location>
        <begin position="24"/>
        <end position="271"/>
    </location>
</feature>
<evidence type="ECO:0000256" key="8">
    <source>
        <dbReference type="ARBA" id="ARBA00048141"/>
    </source>
</evidence>
<reference evidence="11" key="1">
    <citation type="submission" date="2020-10" db="EMBL/GenBank/DDBJ databases">
        <authorList>
            <person name="Gilroy R."/>
        </authorList>
    </citation>
    <scope>NUCLEOTIDE SEQUENCE</scope>
    <source>
        <strain evidence="11">CHK160-1198</strain>
    </source>
</reference>
<comment type="similarity">
    <text evidence="9">Belongs to the acetylglutamate kinase family. ArgB subfamily.</text>
</comment>
<dbReference type="PIRSF" id="PIRSF000728">
    <property type="entry name" value="NAGK"/>
    <property type="match status" value="1"/>
</dbReference>
<feature type="binding site" evidence="9">
    <location>
        <begin position="64"/>
        <end position="65"/>
    </location>
    <ligand>
        <name>substrate</name>
    </ligand>
</feature>
<dbReference type="AlphaFoldDB" id="A0A9D1SK43"/>
<evidence type="ECO:0000256" key="6">
    <source>
        <dbReference type="ARBA" id="ARBA00022777"/>
    </source>
</evidence>
<dbReference type="FunFam" id="3.40.1160.10:FF:000004">
    <property type="entry name" value="Acetylglutamate kinase"/>
    <property type="match status" value="1"/>
</dbReference>
<feature type="site" description="Transition state stabilizer" evidence="9">
    <location>
        <position position="252"/>
    </location>
</feature>
<dbReference type="InterPro" id="IPR036393">
    <property type="entry name" value="AceGlu_kinase-like_sf"/>
</dbReference>
<keyword evidence="2 9" id="KW-0055">Arginine biosynthesis</keyword>
<dbReference type="InterPro" id="IPR001048">
    <property type="entry name" value="Asp/Glu/Uridylate_kinase"/>
</dbReference>
<dbReference type="PANTHER" id="PTHR23342">
    <property type="entry name" value="N-ACETYLGLUTAMATE SYNTHASE"/>
    <property type="match status" value="1"/>
</dbReference>
<dbReference type="CDD" id="cd04250">
    <property type="entry name" value="AAK_NAGK-C"/>
    <property type="match status" value="1"/>
</dbReference>
<dbReference type="GO" id="GO:0003991">
    <property type="term" value="F:acetylglutamate kinase activity"/>
    <property type="evidence" value="ECO:0007669"/>
    <property type="project" value="UniProtKB-UniRule"/>
</dbReference>
<name>A0A9D1SK43_9FIRM</name>
<evidence type="ECO:0000313" key="12">
    <source>
        <dbReference type="Proteomes" id="UP000824099"/>
    </source>
</evidence>
<keyword evidence="6 9" id="KW-0418">Kinase</keyword>
<dbReference type="Proteomes" id="UP000824099">
    <property type="component" value="Unassembled WGS sequence"/>
</dbReference>
<proteinExistence type="inferred from homology"/>
<evidence type="ECO:0000256" key="2">
    <source>
        <dbReference type="ARBA" id="ARBA00022571"/>
    </source>
</evidence>
<protein>
    <recommendedName>
        <fullName evidence="9">Acetylglutamate kinase</fullName>
        <ecNumber evidence="9">2.7.2.8</ecNumber>
    </recommendedName>
    <alternativeName>
        <fullName evidence="9">N-acetyl-L-glutamate 5-phosphotransferase</fullName>
    </alternativeName>
    <alternativeName>
        <fullName evidence="9">NAG kinase</fullName>
        <shortName evidence="9">NAGK</shortName>
    </alternativeName>
</protein>
<comment type="catalytic activity">
    <reaction evidence="8 9">
        <text>N-acetyl-L-glutamate + ATP = N-acetyl-L-glutamyl 5-phosphate + ADP</text>
        <dbReference type="Rhea" id="RHEA:14629"/>
        <dbReference type="ChEBI" id="CHEBI:30616"/>
        <dbReference type="ChEBI" id="CHEBI:44337"/>
        <dbReference type="ChEBI" id="CHEBI:57936"/>
        <dbReference type="ChEBI" id="CHEBI:456216"/>
        <dbReference type="EC" id="2.7.2.8"/>
    </reaction>
</comment>
<dbReference type="SUPFAM" id="SSF53633">
    <property type="entry name" value="Carbamate kinase-like"/>
    <property type="match status" value="1"/>
</dbReference>
<dbReference type="InterPro" id="IPR001057">
    <property type="entry name" value="Glu/AcGlu_kinase"/>
</dbReference>
<dbReference type="Pfam" id="PF00696">
    <property type="entry name" value="AA_kinase"/>
    <property type="match status" value="1"/>
</dbReference>
<keyword evidence="9" id="KW-0963">Cytoplasm</keyword>
<dbReference type="PRINTS" id="PR00474">
    <property type="entry name" value="GLU5KINASE"/>
</dbReference>
<dbReference type="NCBIfam" id="TIGR00761">
    <property type="entry name" value="argB"/>
    <property type="match status" value="1"/>
</dbReference>
<dbReference type="Gene3D" id="3.40.1160.10">
    <property type="entry name" value="Acetylglutamate kinase-like"/>
    <property type="match status" value="1"/>
</dbReference>
<reference evidence="11" key="2">
    <citation type="journal article" date="2021" name="PeerJ">
        <title>Extensive microbial diversity within the chicken gut microbiome revealed by metagenomics and culture.</title>
        <authorList>
            <person name="Gilroy R."/>
            <person name="Ravi A."/>
            <person name="Getino M."/>
            <person name="Pursley I."/>
            <person name="Horton D.L."/>
            <person name="Alikhan N.F."/>
            <person name="Baker D."/>
            <person name="Gharbi K."/>
            <person name="Hall N."/>
            <person name="Watson M."/>
            <person name="Adriaenssens E.M."/>
            <person name="Foster-Nyarko E."/>
            <person name="Jarju S."/>
            <person name="Secka A."/>
            <person name="Antonio M."/>
            <person name="Oren A."/>
            <person name="Chaudhuri R.R."/>
            <person name="La Ragione R."/>
            <person name="Hildebrand F."/>
            <person name="Pallen M.J."/>
        </authorList>
    </citation>
    <scope>NUCLEOTIDE SEQUENCE</scope>
    <source>
        <strain evidence="11">CHK160-1198</strain>
    </source>
</reference>
<dbReference type="GO" id="GO:0005737">
    <property type="term" value="C:cytoplasm"/>
    <property type="evidence" value="ECO:0007669"/>
    <property type="project" value="UniProtKB-SubCell"/>
</dbReference>
<evidence type="ECO:0000256" key="1">
    <source>
        <dbReference type="ARBA" id="ARBA00004828"/>
    </source>
</evidence>
<evidence type="ECO:0000256" key="9">
    <source>
        <dbReference type="HAMAP-Rule" id="MF_00082"/>
    </source>
</evidence>
<feature type="site" description="Transition state stabilizer" evidence="9">
    <location>
        <position position="29"/>
    </location>
</feature>
<comment type="pathway">
    <text evidence="1 9">Amino-acid biosynthesis; L-arginine biosynthesis; N(2)-acetyl-L-ornithine from L-glutamate: step 2/4.</text>
</comment>
<evidence type="ECO:0000259" key="10">
    <source>
        <dbReference type="Pfam" id="PF00696"/>
    </source>
</evidence>
<feature type="binding site" evidence="9">
    <location>
        <position position="189"/>
    </location>
    <ligand>
        <name>substrate</name>
    </ligand>
</feature>
<dbReference type="InterPro" id="IPR004662">
    <property type="entry name" value="AcgluKinase_fam"/>
</dbReference>
<dbReference type="EC" id="2.7.2.8" evidence="9"/>
<evidence type="ECO:0000256" key="3">
    <source>
        <dbReference type="ARBA" id="ARBA00022605"/>
    </source>
</evidence>
<keyword evidence="5 9" id="KW-0547">Nucleotide-binding</keyword>
<comment type="subcellular location">
    <subcellularLocation>
        <location evidence="9">Cytoplasm</location>
    </subcellularLocation>
</comment>
<dbReference type="GO" id="GO:0042450">
    <property type="term" value="P:L-arginine biosynthetic process via ornithine"/>
    <property type="evidence" value="ECO:0007669"/>
    <property type="project" value="UniProtKB-UniRule"/>
</dbReference>
<keyword evidence="4 9" id="KW-0808">Transferase</keyword>
<feature type="binding site" evidence="9">
    <location>
        <position position="86"/>
    </location>
    <ligand>
        <name>substrate</name>
    </ligand>
</feature>
<keyword evidence="3 9" id="KW-0028">Amino-acid biosynthesis</keyword>
<evidence type="ECO:0000256" key="7">
    <source>
        <dbReference type="ARBA" id="ARBA00022840"/>
    </source>
</evidence>
<gene>
    <name evidence="9 11" type="primary">argB</name>
    <name evidence="11" type="ORF">IAB06_00145</name>
</gene>
<comment type="function">
    <text evidence="9">Catalyzes the ATP-dependent phosphorylation of N-acetyl-L-glutamate.</text>
</comment>
<evidence type="ECO:0000256" key="5">
    <source>
        <dbReference type="ARBA" id="ARBA00022741"/>
    </source>
</evidence>
<organism evidence="11 12">
    <name type="scientific">Candidatus Avacidaminococcus intestinavium</name>
    <dbReference type="NCBI Taxonomy" id="2840684"/>
    <lineage>
        <taxon>Bacteria</taxon>
        <taxon>Bacillati</taxon>
        <taxon>Bacillota</taxon>
        <taxon>Negativicutes</taxon>
        <taxon>Acidaminococcales</taxon>
        <taxon>Acidaminococcaceae</taxon>
        <taxon>Acidaminococcaceae incertae sedis</taxon>
        <taxon>Candidatus Avacidaminococcus</taxon>
    </lineage>
</organism>
<evidence type="ECO:0000313" key="11">
    <source>
        <dbReference type="EMBL" id="HIU63439.1"/>
    </source>
</evidence>
<dbReference type="InterPro" id="IPR037528">
    <property type="entry name" value="ArgB"/>
</dbReference>
<dbReference type="PANTHER" id="PTHR23342:SF0">
    <property type="entry name" value="N-ACETYLGLUTAMATE SYNTHASE, MITOCHONDRIAL"/>
    <property type="match status" value="1"/>
</dbReference>
<comment type="caution">
    <text evidence="11">The sequence shown here is derived from an EMBL/GenBank/DDBJ whole genome shotgun (WGS) entry which is preliminary data.</text>
</comment>
<accession>A0A9D1SK43</accession>
<keyword evidence="7 9" id="KW-0067">ATP-binding</keyword>
<dbReference type="HAMAP" id="MF_00082">
    <property type="entry name" value="ArgB"/>
    <property type="match status" value="1"/>
</dbReference>
<evidence type="ECO:0000256" key="4">
    <source>
        <dbReference type="ARBA" id="ARBA00022679"/>
    </source>
</evidence>
<sequence>MLIKEEQINTLVEALPYLRDFKGKTVVVKYGGNAMLNDELKDKVLQDIVFLRCAGLRPVVVHGGGPEITAMLQKAGKPTQFVSGLRVTDAESVELAEMALVGKINTDLVVRLNLLGGRAVGLNGKDANLIQAKKHLADVYENGEVNLVDIGFVGNVEKINTELINILLDNDFIPVIAPTGVGLNGETYNINADSVAGEIAGALKAEKLLVLTDVRGIYSDYRDESTFISTLTFEKAQELIIRGNIDGGMIPKVKACITALSGGARKTHIVDGREPHTILMEIFSDSGVGTEVVKE</sequence>
<dbReference type="InterPro" id="IPR041727">
    <property type="entry name" value="NAGK-C"/>
</dbReference>
<dbReference type="EMBL" id="DVNI01000002">
    <property type="protein sequence ID" value="HIU63439.1"/>
    <property type="molecule type" value="Genomic_DNA"/>
</dbReference>